<organism evidence="5 6">
    <name type="scientific">Nocardioides marinus</name>
    <dbReference type="NCBI Taxonomy" id="374514"/>
    <lineage>
        <taxon>Bacteria</taxon>
        <taxon>Bacillati</taxon>
        <taxon>Actinomycetota</taxon>
        <taxon>Actinomycetes</taxon>
        <taxon>Propionibacteriales</taxon>
        <taxon>Nocardioidaceae</taxon>
        <taxon>Nocardioides</taxon>
    </lineage>
</organism>
<dbReference type="PANTHER" id="PTHR10434:SF55">
    <property type="entry name" value="POSSIBLE ACYLTRANSFERASE"/>
    <property type="match status" value="1"/>
</dbReference>
<protein>
    <submittedName>
        <fullName evidence="5">1-acyl-sn-glycerol-3-phosphate acyltransferase</fullName>
    </submittedName>
</protein>
<keyword evidence="2 5" id="KW-0012">Acyltransferase</keyword>
<evidence type="ECO:0000256" key="1">
    <source>
        <dbReference type="ARBA" id="ARBA00022679"/>
    </source>
</evidence>
<feature type="domain" description="Phospholipid/glycerol acyltransferase" evidence="4">
    <location>
        <begin position="39"/>
        <end position="153"/>
    </location>
</feature>
<dbReference type="SMART" id="SM00563">
    <property type="entry name" value="PlsC"/>
    <property type="match status" value="1"/>
</dbReference>
<evidence type="ECO:0000259" key="4">
    <source>
        <dbReference type="SMART" id="SM00563"/>
    </source>
</evidence>
<name>A0A7Y9YAT6_9ACTN</name>
<dbReference type="Proteomes" id="UP000537326">
    <property type="component" value="Unassembled WGS sequence"/>
</dbReference>
<evidence type="ECO:0000313" key="5">
    <source>
        <dbReference type="EMBL" id="NYI08803.1"/>
    </source>
</evidence>
<proteinExistence type="predicted"/>
<sequence>MSGEGWYAATTLLGRAVLRGLDVRRHWHDTEHLPPTGPVLLASNHASFPDFAFVGEAGLARGRRIRFLCRHDMWEVPVVGAAMRGMRHVPVDREAPAAAYLAARRLLGEGEPVCVFPEAGVSHSYTIRALMPGVAALARETGVPVVPVAVWGHQRLWPLRRHLDERAGVALHRGVHVDVAFGEPFAVAAGADLVEVTRDLGHRMTRLLEGLQTEPHHTPRPGERARWHPAHLGGTAPTRAQAEELDLVPRSAVAPTWGPSASDPSAVRE</sequence>
<dbReference type="AlphaFoldDB" id="A0A7Y9YAT6"/>
<keyword evidence="1 5" id="KW-0808">Transferase</keyword>
<dbReference type="GO" id="GO:0005886">
    <property type="term" value="C:plasma membrane"/>
    <property type="evidence" value="ECO:0007669"/>
    <property type="project" value="TreeGrafter"/>
</dbReference>
<dbReference type="SUPFAM" id="SSF69593">
    <property type="entry name" value="Glycerol-3-phosphate (1)-acyltransferase"/>
    <property type="match status" value="1"/>
</dbReference>
<comment type="caution">
    <text evidence="5">The sequence shown here is derived from an EMBL/GenBank/DDBJ whole genome shotgun (WGS) entry which is preliminary data.</text>
</comment>
<dbReference type="GO" id="GO:0006654">
    <property type="term" value="P:phosphatidic acid biosynthetic process"/>
    <property type="evidence" value="ECO:0007669"/>
    <property type="project" value="TreeGrafter"/>
</dbReference>
<feature type="region of interest" description="Disordered" evidence="3">
    <location>
        <begin position="250"/>
        <end position="269"/>
    </location>
</feature>
<accession>A0A7Y9YAT6</accession>
<feature type="compositionally biased region" description="Basic and acidic residues" evidence="3">
    <location>
        <begin position="214"/>
        <end position="226"/>
    </location>
</feature>
<dbReference type="RefSeq" id="WP_179529866.1">
    <property type="nucleotide sequence ID" value="NZ_BAAAPP010000002.1"/>
</dbReference>
<evidence type="ECO:0000256" key="2">
    <source>
        <dbReference type="ARBA" id="ARBA00023315"/>
    </source>
</evidence>
<dbReference type="EMBL" id="JACBZI010000001">
    <property type="protein sequence ID" value="NYI08803.1"/>
    <property type="molecule type" value="Genomic_DNA"/>
</dbReference>
<keyword evidence="6" id="KW-1185">Reference proteome</keyword>
<dbReference type="CDD" id="cd07989">
    <property type="entry name" value="LPLAT_AGPAT-like"/>
    <property type="match status" value="1"/>
</dbReference>
<dbReference type="Pfam" id="PF01553">
    <property type="entry name" value="Acyltransferase"/>
    <property type="match status" value="1"/>
</dbReference>
<reference evidence="5 6" key="1">
    <citation type="submission" date="2020-07" db="EMBL/GenBank/DDBJ databases">
        <title>Sequencing the genomes of 1000 actinobacteria strains.</title>
        <authorList>
            <person name="Klenk H.-P."/>
        </authorList>
    </citation>
    <scope>NUCLEOTIDE SEQUENCE [LARGE SCALE GENOMIC DNA]</scope>
    <source>
        <strain evidence="5 6">DSM 18248</strain>
    </source>
</reference>
<gene>
    <name evidence="5" type="ORF">BKA05_000318</name>
</gene>
<dbReference type="PANTHER" id="PTHR10434">
    <property type="entry name" value="1-ACYL-SN-GLYCEROL-3-PHOSPHATE ACYLTRANSFERASE"/>
    <property type="match status" value="1"/>
</dbReference>
<evidence type="ECO:0000256" key="3">
    <source>
        <dbReference type="SAM" id="MobiDB-lite"/>
    </source>
</evidence>
<dbReference type="InterPro" id="IPR002123">
    <property type="entry name" value="Plipid/glycerol_acylTrfase"/>
</dbReference>
<evidence type="ECO:0000313" key="6">
    <source>
        <dbReference type="Proteomes" id="UP000537326"/>
    </source>
</evidence>
<dbReference type="GO" id="GO:0003841">
    <property type="term" value="F:1-acylglycerol-3-phosphate O-acyltransferase activity"/>
    <property type="evidence" value="ECO:0007669"/>
    <property type="project" value="TreeGrafter"/>
</dbReference>
<feature type="region of interest" description="Disordered" evidence="3">
    <location>
        <begin position="210"/>
        <end position="234"/>
    </location>
</feature>